<comment type="function">
    <text evidence="1">The zeta chain is an alpha-type chain of mammalian embryonic hemoglobin.</text>
</comment>
<dbReference type="Gene3D" id="1.10.490.10">
    <property type="entry name" value="Globins"/>
    <property type="match status" value="2"/>
</dbReference>
<dbReference type="Proteomes" id="UP000515208">
    <property type="component" value="Unplaced"/>
</dbReference>
<dbReference type="AlphaFoldDB" id="A0A6P3IXC5"/>
<keyword evidence="6 11" id="KW-0561">Oxygen transport</keyword>
<dbReference type="InterPro" id="IPR012292">
    <property type="entry name" value="Globin/Proto"/>
</dbReference>
<keyword evidence="4 11" id="KW-0813">Transport</keyword>
<evidence type="ECO:0000256" key="4">
    <source>
        <dbReference type="ARBA" id="ARBA00022448"/>
    </source>
</evidence>
<evidence type="ECO:0000256" key="2">
    <source>
        <dbReference type="ARBA" id="ARBA00008705"/>
    </source>
</evidence>
<evidence type="ECO:0000256" key="7">
    <source>
        <dbReference type="ARBA" id="ARBA00022723"/>
    </source>
</evidence>
<accession>A0A6P3IXC5</accession>
<reference evidence="14" key="1">
    <citation type="submission" date="2025-08" db="UniProtKB">
        <authorList>
            <consortium name="RefSeq"/>
        </authorList>
    </citation>
    <scope>IDENTIFICATION</scope>
    <source>
        <tissue evidence="14">Blood</tissue>
    </source>
</reference>
<dbReference type="GeneID" id="105001268"/>
<evidence type="ECO:0000259" key="12">
    <source>
        <dbReference type="PROSITE" id="PS01033"/>
    </source>
</evidence>
<organism evidence="13 14">
    <name type="scientific">Bison bison bison</name>
    <name type="common">North American plains bison</name>
    <dbReference type="NCBI Taxonomy" id="43346"/>
    <lineage>
        <taxon>Eukaryota</taxon>
        <taxon>Metazoa</taxon>
        <taxon>Chordata</taxon>
        <taxon>Craniata</taxon>
        <taxon>Vertebrata</taxon>
        <taxon>Euteleostomi</taxon>
        <taxon>Mammalia</taxon>
        <taxon>Eutheria</taxon>
        <taxon>Laurasiatheria</taxon>
        <taxon>Artiodactyla</taxon>
        <taxon>Ruminantia</taxon>
        <taxon>Pecora</taxon>
        <taxon>Bovidae</taxon>
        <taxon>Bovinae</taxon>
        <taxon>Bison</taxon>
    </lineage>
</organism>
<dbReference type="GO" id="GO:0004601">
    <property type="term" value="F:peroxidase activity"/>
    <property type="evidence" value="ECO:0007669"/>
    <property type="project" value="TreeGrafter"/>
</dbReference>
<evidence type="ECO:0000256" key="10">
    <source>
        <dbReference type="ARBA" id="ARBA00032527"/>
    </source>
</evidence>
<dbReference type="InterPro" id="IPR002340">
    <property type="entry name" value="Hemoglobin_zeta"/>
</dbReference>
<keyword evidence="7" id="KW-0479">Metal-binding</keyword>
<dbReference type="GO" id="GO:0019825">
    <property type="term" value="F:oxygen binding"/>
    <property type="evidence" value="ECO:0007669"/>
    <property type="project" value="InterPro"/>
</dbReference>
<dbReference type="GO" id="GO:0005506">
    <property type="term" value="F:iron ion binding"/>
    <property type="evidence" value="ECO:0007669"/>
    <property type="project" value="InterPro"/>
</dbReference>
<evidence type="ECO:0000256" key="5">
    <source>
        <dbReference type="ARBA" id="ARBA00022617"/>
    </source>
</evidence>
<dbReference type="PANTHER" id="PTHR11442">
    <property type="entry name" value="HEMOGLOBIN FAMILY MEMBER"/>
    <property type="match status" value="1"/>
</dbReference>
<dbReference type="GO" id="GO:0042744">
    <property type="term" value="P:hydrogen peroxide catabolic process"/>
    <property type="evidence" value="ECO:0007669"/>
    <property type="project" value="TreeGrafter"/>
</dbReference>
<dbReference type="GO" id="GO:0005833">
    <property type="term" value="C:hemoglobin complex"/>
    <property type="evidence" value="ECO:0007669"/>
    <property type="project" value="InterPro"/>
</dbReference>
<gene>
    <name evidence="14" type="primary">LOC105001268</name>
</gene>
<dbReference type="InterPro" id="IPR009050">
    <property type="entry name" value="Globin-like_sf"/>
</dbReference>
<dbReference type="RefSeq" id="XP_010855755.1">
    <property type="nucleotide sequence ID" value="XM_010857453.1"/>
</dbReference>
<dbReference type="InterPro" id="IPR002338">
    <property type="entry name" value="Hemoglobin_a-typ"/>
</dbReference>
<dbReference type="KEGG" id="bbis:105001268"/>
<dbReference type="GO" id="GO:0043177">
    <property type="term" value="F:organic acid binding"/>
    <property type="evidence" value="ECO:0007669"/>
    <property type="project" value="TreeGrafter"/>
</dbReference>
<dbReference type="GO" id="GO:0005344">
    <property type="term" value="F:oxygen carrier activity"/>
    <property type="evidence" value="ECO:0007669"/>
    <property type="project" value="UniProtKB-KW"/>
</dbReference>
<feature type="domain" description="Globin" evidence="12">
    <location>
        <begin position="2"/>
        <end position="196"/>
    </location>
</feature>
<dbReference type="PRINTS" id="PR00816">
    <property type="entry name" value="ZETAHAEM"/>
</dbReference>
<evidence type="ECO:0000313" key="14">
    <source>
        <dbReference type="RefSeq" id="XP_010855755.1"/>
    </source>
</evidence>
<sequence length="196" mass="21438">MSLTRAERTIIVSMWSKISTQADLIGTETLERLFSCYPQAKTYFPHFDLHTGSAQLRAHGSRVVAAALPRFSPAFRTAGPCPGPSFWGLKVAVPGWGPAARTERTIIVSLWSKISTQADVIGTKTLESTQVPTITWTEGGREGRNDLETGGQGEFLSHCLLVTLASHFPADFTADVHAAWDKFLSIVSGDLTEKYR</sequence>
<dbReference type="GO" id="GO:0072562">
    <property type="term" value="C:blood microparticle"/>
    <property type="evidence" value="ECO:0007669"/>
    <property type="project" value="TreeGrafter"/>
</dbReference>
<dbReference type="InterPro" id="IPR050056">
    <property type="entry name" value="Hemoglobin_oxygen_transport"/>
</dbReference>
<proteinExistence type="inferred from homology"/>
<evidence type="ECO:0000256" key="9">
    <source>
        <dbReference type="ARBA" id="ARBA00029781"/>
    </source>
</evidence>
<protein>
    <recommendedName>
        <fullName evidence="3">Hemoglobin subunit zeta</fullName>
    </recommendedName>
    <alternativeName>
        <fullName evidence="10">Hemoglobin zeta chain</fullName>
    </alternativeName>
    <alternativeName>
        <fullName evidence="9">Zeta-globin</fullName>
    </alternativeName>
</protein>
<comment type="similarity">
    <text evidence="2 11">Belongs to the globin family.</text>
</comment>
<dbReference type="PRINTS" id="PR00612">
    <property type="entry name" value="ALPHAHAEM"/>
</dbReference>
<dbReference type="Pfam" id="PF00042">
    <property type="entry name" value="Globin"/>
    <property type="match status" value="2"/>
</dbReference>
<dbReference type="PANTHER" id="PTHR11442:SF41">
    <property type="entry name" value="HEMOGLOBIN SUBUNIT ZETA"/>
    <property type="match status" value="1"/>
</dbReference>
<dbReference type="SUPFAM" id="SSF46458">
    <property type="entry name" value="Globin-like"/>
    <property type="match status" value="2"/>
</dbReference>
<keyword evidence="13" id="KW-1185">Reference proteome</keyword>
<evidence type="ECO:0000256" key="11">
    <source>
        <dbReference type="RuleBase" id="RU000356"/>
    </source>
</evidence>
<evidence type="ECO:0000256" key="1">
    <source>
        <dbReference type="ARBA" id="ARBA00001990"/>
    </source>
</evidence>
<evidence type="ECO:0000256" key="8">
    <source>
        <dbReference type="ARBA" id="ARBA00023004"/>
    </source>
</evidence>
<dbReference type="PROSITE" id="PS01033">
    <property type="entry name" value="GLOBIN"/>
    <property type="match status" value="1"/>
</dbReference>
<keyword evidence="5 11" id="KW-0349">Heme</keyword>
<dbReference type="OrthoDB" id="8751793at2759"/>
<dbReference type="InterPro" id="IPR000971">
    <property type="entry name" value="Globin"/>
</dbReference>
<dbReference type="GO" id="GO:0031720">
    <property type="term" value="F:haptoglobin binding"/>
    <property type="evidence" value="ECO:0007669"/>
    <property type="project" value="TreeGrafter"/>
</dbReference>
<dbReference type="GO" id="GO:0031838">
    <property type="term" value="C:haptoglobin-hemoglobin complex"/>
    <property type="evidence" value="ECO:0007669"/>
    <property type="project" value="TreeGrafter"/>
</dbReference>
<evidence type="ECO:0000313" key="13">
    <source>
        <dbReference type="Proteomes" id="UP000515208"/>
    </source>
</evidence>
<keyword evidence="8" id="KW-0408">Iron</keyword>
<name>A0A6P3IXC5_BISBB</name>
<dbReference type="GO" id="GO:0020037">
    <property type="term" value="F:heme binding"/>
    <property type="evidence" value="ECO:0007669"/>
    <property type="project" value="InterPro"/>
</dbReference>
<evidence type="ECO:0000256" key="3">
    <source>
        <dbReference type="ARBA" id="ARBA00017277"/>
    </source>
</evidence>
<evidence type="ECO:0000256" key="6">
    <source>
        <dbReference type="ARBA" id="ARBA00022621"/>
    </source>
</evidence>